<name>A0ABP6SWR6_9ACTN</name>
<reference evidence="7" key="1">
    <citation type="journal article" date="2019" name="Int. J. Syst. Evol. Microbiol.">
        <title>The Global Catalogue of Microorganisms (GCM) 10K type strain sequencing project: providing services to taxonomists for standard genome sequencing and annotation.</title>
        <authorList>
            <consortium name="The Broad Institute Genomics Platform"/>
            <consortium name="The Broad Institute Genome Sequencing Center for Infectious Disease"/>
            <person name="Wu L."/>
            <person name="Ma J."/>
        </authorList>
    </citation>
    <scope>NUCLEOTIDE SEQUENCE [LARGE SCALE GENOMIC DNA]</scope>
    <source>
        <strain evidence="7">JCM 9458</strain>
    </source>
</reference>
<dbReference type="SUPFAM" id="SSF53474">
    <property type="entry name" value="alpha/beta-Hydrolases"/>
    <property type="match status" value="1"/>
</dbReference>
<organism evidence="6 7">
    <name type="scientific">Cryptosporangium minutisporangium</name>
    <dbReference type="NCBI Taxonomy" id="113569"/>
    <lineage>
        <taxon>Bacteria</taxon>
        <taxon>Bacillati</taxon>
        <taxon>Actinomycetota</taxon>
        <taxon>Actinomycetes</taxon>
        <taxon>Cryptosporangiales</taxon>
        <taxon>Cryptosporangiaceae</taxon>
        <taxon>Cryptosporangium</taxon>
    </lineage>
</organism>
<evidence type="ECO:0000313" key="7">
    <source>
        <dbReference type="Proteomes" id="UP001501676"/>
    </source>
</evidence>
<dbReference type="InterPro" id="IPR013736">
    <property type="entry name" value="Xaa-Pro_dipept_C"/>
</dbReference>
<evidence type="ECO:0000313" key="6">
    <source>
        <dbReference type="EMBL" id="GAA3387371.1"/>
    </source>
</evidence>
<comment type="caution">
    <text evidence="6">The sequence shown here is derived from an EMBL/GenBank/DDBJ whole genome shotgun (WGS) entry which is preliminary data.</text>
</comment>
<dbReference type="SMART" id="SM00939">
    <property type="entry name" value="PepX_C"/>
    <property type="match status" value="1"/>
</dbReference>
<dbReference type="EMBL" id="BAAAYN010000018">
    <property type="protein sequence ID" value="GAA3387371.1"/>
    <property type="molecule type" value="Genomic_DNA"/>
</dbReference>
<dbReference type="PANTHER" id="PTHR22946">
    <property type="entry name" value="DIENELACTONE HYDROLASE DOMAIN-CONTAINING PROTEIN-RELATED"/>
    <property type="match status" value="1"/>
</dbReference>
<sequence>MRLSALLLALLVACGVLAPVARADEKFSVRFVDLAGQDGVKLGANVVTPTTAGPHPLVVLPGSWGGGNTQNLLWSTELAKRGFIAVNYATRGAGDSGGTVDFAGPDDVRDVRAVVDWALAHTDADPARIGLAGISYAGPIMLNAAAVDPRIKAVVMTSGLVDIEEMLIRQETRYGMLALGFRLTAAVTARTAPDFTTKLDDFFANRNMDELRAWARERSPVTRLDALNRNGTAVFMAHAWNDSVARNGQIMRFYDRLTGPKQLGLYPGDHVSPEAGGVLTLPNEVFDSVYRWLEAHVAGEPEQPDAPIRLRPRTPNRAGPVETYRSTAEFEAPATRYGLGAPGSPLAPGTAPAWQASVTADPTTSDAGITMGTSTLEALTGRPPTVWLPGVDRRRALVWQSAPLTGPARLRGTVAMHLTVVPDDAVGTVFGYLYAVDGGGTGELINHAPFTWTGATPGRPLRLDVAFDPMAFDVPAGRRLALVVDARDLMYLDENTAGERLRFAGPSWLDLPLSRA</sequence>
<dbReference type="Proteomes" id="UP001501676">
    <property type="component" value="Unassembled WGS sequence"/>
</dbReference>
<keyword evidence="7" id="KW-1185">Reference proteome</keyword>
<evidence type="ECO:0000256" key="2">
    <source>
        <dbReference type="ARBA" id="ARBA00022801"/>
    </source>
</evidence>
<dbReference type="Pfam" id="PF02129">
    <property type="entry name" value="Peptidase_S15"/>
    <property type="match status" value="1"/>
</dbReference>
<evidence type="ECO:0000256" key="3">
    <source>
        <dbReference type="SAM" id="MobiDB-lite"/>
    </source>
</evidence>
<keyword evidence="2 6" id="KW-0378">Hydrolase</keyword>
<accession>A0ABP6SWR6</accession>
<protein>
    <submittedName>
        <fullName evidence="6">CocE/NonD family hydrolase</fullName>
    </submittedName>
</protein>
<feature type="chain" id="PRO_5047359665" evidence="4">
    <location>
        <begin position="24"/>
        <end position="516"/>
    </location>
</feature>
<dbReference type="PANTHER" id="PTHR22946:SF9">
    <property type="entry name" value="POLYKETIDE TRANSFERASE AF380"/>
    <property type="match status" value="1"/>
</dbReference>
<dbReference type="InterPro" id="IPR008979">
    <property type="entry name" value="Galactose-bd-like_sf"/>
</dbReference>
<dbReference type="Gene3D" id="2.60.120.260">
    <property type="entry name" value="Galactose-binding domain-like"/>
    <property type="match status" value="1"/>
</dbReference>
<evidence type="ECO:0000256" key="1">
    <source>
        <dbReference type="ARBA" id="ARBA00008645"/>
    </source>
</evidence>
<keyword evidence="4" id="KW-0732">Signal</keyword>
<dbReference type="SUPFAM" id="SSF49785">
    <property type="entry name" value="Galactose-binding domain-like"/>
    <property type="match status" value="1"/>
</dbReference>
<dbReference type="InterPro" id="IPR000383">
    <property type="entry name" value="Xaa-Pro-like_dom"/>
</dbReference>
<dbReference type="Pfam" id="PF08530">
    <property type="entry name" value="PepX_C"/>
    <property type="match status" value="1"/>
</dbReference>
<feature type="region of interest" description="Disordered" evidence="3">
    <location>
        <begin position="302"/>
        <end position="321"/>
    </location>
</feature>
<evidence type="ECO:0000256" key="4">
    <source>
        <dbReference type="SAM" id="SignalP"/>
    </source>
</evidence>
<dbReference type="Gene3D" id="3.40.50.1820">
    <property type="entry name" value="alpha/beta hydrolase"/>
    <property type="match status" value="1"/>
</dbReference>
<comment type="similarity">
    <text evidence="1">Belongs to the AB hydrolase superfamily.</text>
</comment>
<proteinExistence type="inferred from homology"/>
<gene>
    <name evidence="6" type="ORF">GCM10020369_29590</name>
</gene>
<evidence type="ECO:0000259" key="5">
    <source>
        <dbReference type="SMART" id="SM00939"/>
    </source>
</evidence>
<dbReference type="GO" id="GO:0016787">
    <property type="term" value="F:hydrolase activity"/>
    <property type="evidence" value="ECO:0007669"/>
    <property type="project" value="UniProtKB-KW"/>
</dbReference>
<feature type="signal peptide" evidence="4">
    <location>
        <begin position="1"/>
        <end position="23"/>
    </location>
</feature>
<feature type="domain" description="Xaa-Pro dipeptidyl-peptidase C-terminal" evidence="5">
    <location>
        <begin position="290"/>
        <end position="509"/>
    </location>
</feature>
<dbReference type="InterPro" id="IPR029058">
    <property type="entry name" value="AB_hydrolase_fold"/>
</dbReference>
<dbReference type="InterPro" id="IPR050261">
    <property type="entry name" value="FrsA_esterase"/>
</dbReference>
<dbReference type="RefSeq" id="WP_345728662.1">
    <property type="nucleotide sequence ID" value="NZ_BAAAYN010000018.1"/>
</dbReference>